<keyword evidence="11" id="KW-0239">DNA-directed DNA polymerase</keyword>
<dbReference type="GO" id="GO:0016787">
    <property type="term" value="F:hydrolase activity"/>
    <property type="evidence" value="ECO:0007669"/>
    <property type="project" value="UniProtKB-KW"/>
</dbReference>
<dbReference type="Pfam" id="PF25597">
    <property type="entry name" value="SH3_retrovirus"/>
    <property type="match status" value="1"/>
</dbReference>
<evidence type="ECO:0000259" key="17">
    <source>
        <dbReference type="PROSITE" id="PS50994"/>
    </source>
</evidence>
<dbReference type="PANTHER" id="PTHR42648">
    <property type="entry name" value="TRANSPOSASE, PUTATIVE-RELATED"/>
    <property type="match status" value="1"/>
</dbReference>
<dbReference type="AlphaFoldDB" id="A0A2G8RQL7"/>
<evidence type="ECO:0000256" key="11">
    <source>
        <dbReference type="ARBA" id="ARBA00022932"/>
    </source>
</evidence>
<dbReference type="GO" id="GO:0003964">
    <property type="term" value="F:RNA-directed DNA polymerase activity"/>
    <property type="evidence" value="ECO:0007669"/>
    <property type="project" value="UniProtKB-KW"/>
</dbReference>
<comment type="catalytic activity">
    <reaction evidence="15">
        <text>DNA(n) + a 2'-deoxyribonucleoside 5'-triphosphate = DNA(n+1) + diphosphate</text>
        <dbReference type="Rhea" id="RHEA:22508"/>
        <dbReference type="Rhea" id="RHEA-COMP:17339"/>
        <dbReference type="Rhea" id="RHEA-COMP:17340"/>
        <dbReference type="ChEBI" id="CHEBI:33019"/>
        <dbReference type="ChEBI" id="CHEBI:61560"/>
        <dbReference type="ChEBI" id="CHEBI:173112"/>
        <dbReference type="EC" id="2.7.7.7"/>
    </reaction>
</comment>
<evidence type="ECO:0000256" key="10">
    <source>
        <dbReference type="ARBA" id="ARBA00022918"/>
    </source>
</evidence>
<dbReference type="PANTHER" id="PTHR42648:SF11">
    <property type="entry name" value="TRANSPOSON TY4-P GAG-POL POLYPROTEIN"/>
    <property type="match status" value="1"/>
</dbReference>
<evidence type="ECO:0000256" key="12">
    <source>
        <dbReference type="ARBA" id="ARBA00023172"/>
    </source>
</evidence>
<feature type="domain" description="Integrase catalytic" evidence="17">
    <location>
        <begin position="372"/>
        <end position="539"/>
    </location>
</feature>
<dbReference type="SUPFAM" id="SSF53098">
    <property type="entry name" value="Ribonuclease H-like"/>
    <property type="match status" value="1"/>
</dbReference>
<dbReference type="Proteomes" id="UP000230002">
    <property type="component" value="Unassembled WGS sequence"/>
</dbReference>
<dbReference type="GO" id="GO:0015074">
    <property type="term" value="P:DNA integration"/>
    <property type="evidence" value="ECO:0007669"/>
    <property type="project" value="UniProtKB-KW"/>
</dbReference>
<accession>A0A2G8RQL7</accession>
<dbReference type="InterPro" id="IPR025724">
    <property type="entry name" value="GAG-pre-integrase_dom"/>
</dbReference>
<evidence type="ECO:0000256" key="13">
    <source>
        <dbReference type="ARBA" id="ARBA00023268"/>
    </source>
</evidence>
<gene>
    <name evidence="18" type="ORF">GSI_14951</name>
</gene>
<dbReference type="EMBL" id="AYKW01000068">
    <property type="protein sequence ID" value="PIL23638.1"/>
    <property type="molecule type" value="Genomic_DNA"/>
</dbReference>
<keyword evidence="13" id="KW-0511">Multifunctional enzyme</keyword>
<proteinExistence type="predicted"/>
<reference evidence="18 19" key="1">
    <citation type="journal article" date="2015" name="Sci. Rep.">
        <title>Chromosome-level genome map provides insights into diverse defense mechanisms in the medicinal fungus Ganoderma sinense.</title>
        <authorList>
            <person name="Zhu Y."/>
            <person name="Xu J."/>
            <person name="Sun C."/>
            <person name="Zhou S."/>
            <person name="Xu H."/>
            <person name="Nelson D.R."/>
            <person name="Qian J."/>
            <person name="Song J."/>
            <person name="Luo H."/>
            <person name="Xiang L."/>
            <person name="Li Y."/>
            <person name="Xu Z."/>
            <person name="Ji A."/>
            <person name="Wang L."/>
            <person name="Lu S."/>
            <person name="Hayward A."/>
            <person name="Sun W."/>
            <person name="Li X."/>
            <person name="Schwartz D.C."/>
            <person name="Wang Y."/>
            <person name="Chen S."/>
        </authorList>
    </citation>
    <scope>NUCLEOTIDE SEQUENCE [LARGE SCALE GENOMIC DNA]</scope>
    <source>
        <strain evidence="18 19">ZZ0214-1</strain>
    </source>
</reference>
<evidence type="ECO:0000256" key="5">
    <source>
        <dbReference type="ARBA" id="ARBA00022759"/>
    </source>
</evidence>
<evidence type="ECO:0000256" key="14">
    <source>
        <dbReference type="ARBA" id="ARBA00048173"/>
    </source>
</evidence>
<dbReference type="Pfam" id="PF00665">
    <property type="entry name" value="rve"/>
    <property type="match status" value="1"/>
</dbReference>
<dbReference type="OrthoDB" id="3261476at2759"/>
<keyword evidence="5" id="KW-0255">Endonuclease</keyword>
<evidence type="ECO:0000256" key="4">
    <source>
        <dbReference type="ARBA" id="ARBA00022723"/>
    </source>
</evidence>
<keyword evidence="11" id="KW-0808">Transferase</keyword>
<evidence type="ECO:0000256" key="3">
    <source>
        <dbReference type="ARBA" id="ARBA00022722"/>
    </source>
</evidence>
<dbReference type="InterPro" id="IPR039537">
    <property type="entry name" value="Retrotran_Ty1/copia-like"/>
</dbReference>
<comment type="caution">
    <text evidence="18">The sequence shown here is derived from an EMBL/GenBank/DDBJ whole genome shotgun (WGS) entry which is preliminary data.</text>
</comment>
<sequence length="1024" mass="114531">MGDVKPESIPLLHTAAQYPTWAGAMRGFLIMCGAWEIVIQAPTTVNASDAAAVKARQDLVHRAAGVITMRTHMDLHRLLLDDSWMPKEPHIMWQALKKEFGTPDAAATDQFNRLEARLKDITDGGLTLGDDMKALLVLSKIPESYRTLISGLLASTTLDKLTVDMVVTKTLAEENVRKTGNITSSASPPAVEGYNMTTWMMDSGASEHITFDMNDFSTYKVLGRFNVTFVLMVRCRLFATGSVERKSHTLVQSAERMCIYTRRLVSPPKSDSTITLGTKILEAEYNTHSNVYSLAFEIKAELRLDAIAHATVTDYQTWHRRLGHPSEQAMKQLPTKVKGVPKIDPKPTNAEACEGCAWGKSHRLPFPPSEKRATRPLELVHTDEGGPMRTQSINSKNRHYVSFIDDYSGYSASYYLKHKNQAHKVFLEYKAWAENQTGEKIKKVRSDRGTEYTSKEFTELLKTHGIEHHKSTPDSLQQNGCAERWNRTIIDKALSMLHQAGLSHGFWELAVACAVHLYNRQPMRRHKWRTPCEIWIGKAPDVSYFRVFGCKAFVHVQKAHRHKLEKKALEMTFVGYASGTKGYVFWNPAQHSFVVSRDVIFDESVFPARREPGNHPVTPGDSPFPDHHSDDSNSSDSDSSSDSGDDCVPELEIPLPLGLDRDILPSAPLDEPNNQPEPEPEPAEQQAPPPVVPSSSSFACTSPSIARYESIRYLTAHAALEDWEMEAMDVKTAFLNGDLEEEIYMEQPEGWVVPGKEGYVCLLKKAIYGLKQASRQWNVKIHQSLLDLGFTRTYSDAGEEYIQSVLERFQMADCNPSNTPLPSGAVLVSYDGTASDADRKRYQSLIGSLMYAMLGTKSFKIHYKGASNDGLVAYSDSDWAEDKDDRHSTSGMLFLMAGGAISWVSRRQPTISHSSTEAEYKAASDTCRQMAWLRTFSTELGYDMDFPTPLYVDNRGTIFLSVNPVVERRTKHVEVWYHFICEFYAAGQVDIFHVASADELADALTKNVPFAGIEKFCDGVGLGA</sequence>
<dbReference type="InterPro" id="IPR036397">
    <property type="entry name" value="RNaseH_sf"/>
</dbReference>
<comment type="catalytic activity">
    <reaction evidence="14">
        <text>DNA(n) + a 2'-deoxyribonucleoside 5'-triphosphate = DNA(n+1) + diphosphate</text>
        <dbReference type="Rhea" id="RHEA:22508"/>
        <dbReference type="Rhea" id="RHEA-COMP:17339"/>
        <dbReference type="Rhea" id="RHEA-COMP:17340"/>
        <dbReference type="ChEBI" id="CHEBI:33019"/>
        <dbReference type="ChEBI" id="CHEBI:61560"/>
        <dbReference type="ChEBI" id="CHEBI:173112"/>
        <dbReference type="EC" id="2.7.7.49"/>
    </reaction>
</comment>
<organism evidence="18 19">
    <name type="scientific">Ganoderma sinense ZZ0214-1</name>
    <dbReference type="NCBI Taxonomy" id="1077348"/>
    <lineage>
        <taxon>Eukaryota</taxon>
        <taxon>Fungi</taxon>
        <taxon>Dikarya</taxon>
        <taxon>Basidiomycota</taxon>
        <taxon>Agaricomycotina</taxon>
        <taxon>Agaricomycetes</taxon>
        <taxon>Polyporales</taxon>
        <taxon>Polyporaceae</taxon>
        <taxon>Ganoderma</taxon>
    </lineage>
</organism>
<evidence type="ECO:0000256" key="6">
    <source>
        <dbReference type="ARBA" id="ARBA00022801"/>
    </source>
</evidence>
<keyword evidence="10" id="KW-0695">RNA-directed DNA polymerase</keyword>
<dbReference type="GO" id="GO:0006310">
    <property type="term" value="P:DNA recombination"/>
    <property type="evidence" value="ECO:0007669"/>
    <property type="project" value="UniProtKB-KW"/>
</dbReference>
<dbReference type="InterPro" id="IPR001584">
    <property type="entry name" value="Integrase_cat-core"/>
</dbReference>
<keyword evidence="1" id="KW-0815">Transposition</keyword>
<dbReference type="InterPro" id="IPR057670">
    <property type="entry name" value="SH3_retrovirus"/>
</dbReference>
<dbReference type="GO" id="GO:0004519">
    <property type="term" value="F:endonuclease activity"/>
    <property type="evidence" value="ECO:0007669"/>
    <property type="project" value="UniProtKB-KW"/>
</dbReference>
<name>A0A2G8RQL7_9APHY</name>
<feature type="compositionally biased region" description="Low complexity" evidence="16">
    <location>
        <begin position="632"/>
        <end position="642"/>
    </location>
</feature>
<evidence type="ECO:0000256" key="1">
    <source>
        <dbReference type="ARBA" id="ARBA00022578"/>
    </source>
</evidence>
<dbReference type="GO" id="GO:0046872">
    <property type="term" value="F:metal ion binding"/>
    <property type="evidence" value="ECO:0007669"/>
    <property type="project" value="UniProtKB-KW"/>
</dbReference>
<keyword evidence="19" id="KW-1185">Reference proteome</keyword>
<keyword evidence="6" id="KW-0378">Hydrolase</keyword>
<evidence type="ECO:0000256" key="16">
    <source>
        <dbReference type="SAM" id="MobiDB-lite"/>
    </source>
</evidence>
<evidence type="ECO:0000313" key="18">
    <source>
        <dbReference type="EMBL" id="PIL23638.1"/>
    </source>
</evidence>
<dbReference type="InterPro" id="IPR043502">
    <property type="entry name" value="DNA/RNA_pol_sf"/>
</dbReference>
<dbReference type="InterPro" id="IPR013103">
    <property type="entry name" value="RVT_2"/>
</dbReference>
<dbReference type="CDD" id="cd09272">
    <property type="entry name" value="RNase_HI_RT_Ty1"/>
    <property type="match status" value="1"/>
</dbReference>
<dbReference type="GO" id="GO:0003887">
    <property type="term" value="F:DNA-directed DNA polymerase activity"/>
    <property type="evidence" value="ECO:0007669"/>
    <property type="project" value="UniProtKB-KW"/>
</dbReference>
<dbReference type="STRING" id="1077348.A0A2G8RQL7"/>
<keyword evidence="12" id="KW-0233">DNA recombination</keyword>
<dbReference type="SUPFAM" id="SSF56672">
    <property type="entry name" value="DNA/RNA polymerases"/>
    <property type="match status" value="1"/>
</dbReference>
<dbReference type="Pfam" id="PF13976">
    <property type="entry name" value="gag_pre-integrs"/>
    <property type="match status" value="1"/>
</dbReference>
<dbReference type="GO" id="GO:0003723">
    <property type="term" value="F:RNA binding"/>
    <property type="evidence" value="ECO:0007669"/>
    <property type="project" value="UniProtKB-KW"/>
</dbReference>
<feature type="region of interest" description="Disordered" evidence="16">
    <location>
        <begin position="607"/>
        <end position="698"/>
    </location>
</feature>
<dbReference type="PROSITE" id="PS50994">
    <property type="entry name" value="INTEGRASE"/>
    <property type="match status" value="1"/>
</dbReference>
<keyword evidence="4" id="KW-0479">Metal-binding</keyword>
<evidence type="ECO:0000256" key="7">
    <source>
        <dbReference type="ARBA" id="ARBA00022842"/>
    </source>
</evidence>
<evidence type="ECO:0000256" key="2">
    <source>
        <dbReference type="ARBA" id="ARBA00022695"/>
    </source>
</evidence>
<dbReference type="Pfam" id="PF07727">
    <property type="entry name" value="RVT_2"/>
    <property type="match status" value="1"/>
</dbReference>
<dbReference type="Gene3D" id="3.30.420.10">
    <property type="entry name" value="Ribonuclease H-like superfamily/Ribonuclease H"/>
    <property type="match status" value="1"/>
</dbReference>
<evidence type="ECO:0000313" key="19">
    <source>
        <dbReference type="Proteomes" id="UP000230002"/>
    </source>
</evidence>
<evidence type="ECO:0000256" key="15">
    <source>
        <dbReference type="ARBA" id="ARBA00049244"/>
    </source>
</evidence>
<keyword evidence="9" id="KW-0229">DNA integration</keyword>
<evidence type="ECO:0000256" key="9">
    <source>
        <dbReference type="ARBA" id="ARBA00022908"/>
    </source>
</evidence>
<keyword evidence="2" id="KW-0548">Nucleotidyltransferase</keyword>
<keyword evidence="7" id="KW-0460">Magnesium</keyword>
<dbReference type="InterPro" id="IPR012337">
    <property type="entry name" value="RNaseH-like_sf"/>
</dbReference>
<dbReference type="GO" id="GO:0032196">
    <property type="term" value="P:transposition"/>
    <property type="evidence" value="ECO:0007669"/>
    <property type="project" value="UniProtKB-KW"/>
</dbReference>
<evidence type="ECO:0000256" key="8">
    <source>
        <dbReference type="ARBA" id="ARBA00022884"/>
    </source>
</evidence>
<keyword evidence="3" id="KW-0540">Nuclease</keyword>
<protein>
    <recommendedName>
        <fullName evidence="17">Integrase catalytic domain-containing protein</fullName>
    </recommendedName>
</protein>
<keyword evidence="8" id="KW-0694">RNA-binding</keyword>
<dbReference type="GO" id="GO:0005634">
    <property type="term" value="C:nucleus"/>
    <property type="evidence" value="ECO:0007669"/>
    <property type="project" value="UniProtKB-ARBA"/>
</dbReference>